<evidence type="ECO:0000313" key="1">
    <source>
        <dbReference type="EMBL" id="KAJ1373378.1"/>
    </source>
</evidence>
<sequence>MSGEYETLSKISDIHFLDKKIEQKTALKSSPDDSIDCWLLLVESAFCGYEDINGRSLYNRQNRRKLFRNTQQKSTIAKTMGGGNFAASVIVWSGICATARLRWFSSTKTSKSTLPDVSSKFIGVNWNFGILSTLVLTDLRFSRIGISHIWPT</sequence>
<protein>
    <submittedName>
        <fullName evidence="1">Uncharacterized protein</fullName>
    </submittedName>
</protein>
<dbReference type="Proteomes" id="UP001196413">
    <property type="component" value="Unassembled WGS sequence"/>
</dbReference>
<name>A0AAD5RBN3_PARTN</name>
<dbReference type="AlphaFoldDB" id="A0AAD5RBN3"/>
<organism evidence="1 2">
    <name type="scientific">Parelaphostrongylus tenuis</name>
    <name type="common">Meningeal worm</name>
    <dbReference type="NCBI Taxonomy" id="148309"/>
    <lineage>
        <taxon>Eukaryota</taxon>
        <taxon>Metazoa</taxon>
        <taxon>Ecdysozoa</taxon>
        <taxon>Nematoda</taxon>
        <taxon>Chromadorea</taxon>
        <taxon>Rhabditida</taxon>
        <taxon>Rhabditina</taxon>
        <taxon>Rhabditomorpha</taxon>
        <taxon>Strongyloidea</taxon>
        <taxon>Metastrongylidae</taxon>
        <taxon>Parelaphostrongylus</taxon>
    </lineage>
</organism>
<proteinExistence type="predicted"/>
<keyword evidence="2" id="KW-1185">Reference proteome</keyword>
<gene>
    <name evidence="1" type="ORF">KIN20_035757</name>
</gene>
<accession>A0AAD5RBN3</accession>
<comment type="caution">
    <text evidence="1">The sequence shown here is derived from an EMBL/GenBank/DDBJ whole genome shotgun (WGS) entry which is preliminary data.</text>
</comment>
<reference evidence="1" key="1">
    <citation type="submission" date="2021-06" db="EMBL/GenBank/DDBJ databases">
        <title>Parelaphostrongylus tenuis whole genome reference sequence.</title>
        <authorList>
            <person name="Garwood T.J."/>
            <person name="Larsen P.A."/>
            <person name="Fountain-Jones N.M."/>
            <person name="Garbe J.R."/>
            <person name="Macchietto M.G."/>
            <person name="Kania S.A."/>
            <person name="Gerhold R.W."/>
            <person name="Richards J.E."/>
            <person name="Wolf T.M."/>
        </authorList>
    </citation>
    <scope>NUCLEOTIDE SEQUENCE</scope>
    <source>
        <strain evidence="1">MNPRO001-30</strain>
        <tissue evidence="1">Meninges</tissue>
    </source>
</reference>
<dbReference type="EMBL" id="JAHQIW010007269">
    <property type="protein sequence ID" value="KAJ1373378.1"/>
    <property type="molecule type" value="Genomic_DNA"/>
</dbReference>
<evidence type="ECO:0000313" key="2">
    <source>
        <dbReference type="Proteomes" id="UP001196413"/>
    </source>
</evidence>